<dbReference type="STRING" id="634771.SAMN04488128_1021672"/>
<dbReference type="EMBL" id="FUWZ01000002">
    <property type="protein sequence ID" value="SKA22071.1"/>
    <property type="molecule type" value="Genomic_DNA"/>
</dbReference>
<dbReference type="InterPro" id="IPR019861">
    <property type="entry name" value="PorP/SprF_Bacteroidetes"/>
</dbReference>
<protein>
    <submittedName>
        <fullName evidence="2">Type IX secretion system membrane protein, PorP/SprF family</fullName>
    </submittedName>
</protein>
<keyword evidence="1" id="KW-0732">Signal</keyword>
<dbReference type="Pfam" id="PF11751">
    <property type="entry name" value="PorP_SprF"/>
    <property type="match status" value="1"/>
</dbReference>
<dbReference type="RefSeq" id="WP_078670115.1">
    <property type="nucleotide sequence ID" value="NZ_FUWZ01000002.1"/>
</dbReference>
<dbReference type="OrthoDB" id="1186563at2"/>
<sequence>MKRALLLFLTIFFYLNPLRAQDPHFSQFFASPLTLNPAFTGLFSGDYRISGNYRSQWRSISTPFVTGTAAIDFGILKNVISYTDIWGVGLMAMYDRSGGGALTSTYLSASTAYHKGLDPEGNHTIAIGLQGTLVQKRIDNTKLQFENQMDNNGYNPLIPSNETLVNPKISYFDPNIGILYNGLIGESSNIYLGASYYHITQPVESFMDQTQNRLSYRWTLHGGGSVPVNGKDRFHTSILYMKQSTASEFTFGGAYGFTLSEMDENNPTVLFLGSWYRMKDAIIPYVGMQIKGFQVGMTYDTNVSSLRPASNARGGLEISLIYIHTRNENNKYKTLCPRF</sequence>
<gene>
    <name evidence="2" type="ORF">SAMN04488128_1021672</name>
</gene>
<dbReference type="NCBIfam" id="TIGR03519">
    <property type="entry name" value="T9SS_PorP_fam"/>
    <property type="match status" value="1"/>
</dbReference>
<name>A0A1T4S2P1_9BACT</name>
<dbReference type="AlphaFoldDB" id="A0A1T4S2P1"/>
<evidence type="ECO:0000256" key="1">
    <source>
        <dbReference type="SAM" id="SignalP"/>
    </source>
</evidence>
<keyword evidence="3" id="KW-1185">Reference proteome</keyword>
<dbReference type="Proteomes" id="UP000190367">
    <property type="component" value="Unassembled WGS sequence"/>
</dbReference>
<evidence type="ECO:0000313" key="2">
    <source>
        <dbReference type="EMBL" id="SKA22071.1"/>
    </source>
</evidence>
<reference evidence="3" key="1">
    <citation type="submission" date="2017-02" db="EMBL/GenBank/DDBJ databases">
        <authorList>
            <person name="Varghese N."/>
            <person name="Submissions S."/>
        </authorList>
    </citation>
    <scope>NUCLEOTIDE SEQUENCE [LARGE SCALE GENOMIC DNA]</scope>
    <source>
        <strain evidence="3">DSM 22224</strain>
    </source>
</reference>
<evidence type="ECO:0000313" key="3">
    <source>
        <dbReference type="Proteomes" id="UP000190367"/>
    </source>
</evidence>
<feature type="signal peptide" evidence="1">
    <location>
        <begin position="1"/>
        <end position="20"/>
    </location>
</feature>
<proteinExistence type="predicted"/>
<feature type="chain" id="PRO_5013341086" evidence="1">
    <location>
        <begin position="21"/>
        <end position="339"/>
    </location>
</feature>
<organism evidence="2 3">
    <name type="scientific">Chitinophaga eiseniae</name>
    <dbReference type="NCBI Taxonomy" id="634771"/>
    <lineage>
        <taxon>Bacteria</taxon>
        <taxon>Pseudomonadati</taxon>
        <taxon>Bacteroidota</taxon>
        <taxon>Chitinophagia</taxon>
        <taxon>Chitinophagales</taxon>
        <taxon>Chitinophagaceae</taxon>
        <taxon>Chitinophaga</taxon>
    </lineage>
</organism>
<accession>A0A1T4S2P1</accession>